<dbReference type="Gene3D" id="3.30.565.10">
    <property type="entry name" value="Histidine kinase-like ATPase, C-terminal domain"/>
    <property type="match status" value="1"/>
</dbReference>
<evidence type="ECO:0000256" key="4">
    <source>
        <dbReference type="ARBA" id="ARBA00022553"/>
    </source>
</evidence>
<dbReference type="PRINTS" id="PR01780">
    <property type="entry name" value="LANTIREGPROT"/>
</dbReference>
<dbReference type="InterPro" id="IPR005467">
    <property type="entry name" value="His_kinase_dom"/>
</dbReference>
<dbReference type="InterPro" id="IPR050351">
    <property type="entry name" value="BphY/WalK/GraS-like"/>
</dbReference>
<evidence type="ECO:0000256" key="2">
    <source>
        <dbReference type="ARBA" id="ARBA00004370"/>
    </source>
</evidence>
<dbReference type="PANTHER" id="PTHR45453">
    <property type="entry name" value="PHOSPHATE REGULON SENSOR PROTEIN PHOR"/>
    <property type="match status" value="1"/>
</dbReference>
<dbReference type="Gene3D" id="1.10.287.130">
    <property type="match status" value="1"/>
</dbReference>
<keyword evidence="8" id="KW-0472">Membrane</keyword>
<dbReference type="Pfam" id="PF00512">
    <property type="entry name" value="HisKA"/>
    <property type="match status" value="1"/>
</dbReference>
<comment type="catalytic activity">
    <reaction evidence="1">
        <text>ATP + protein L-histidine = ADP + protein N-phospho-L-histidine.</text>
        <dbReference type="EC" id="2.7.13.3"/>
    </reaction>
</comment>
<evidence type="ECO:0000256" key="8">
    <source>
        <dbReference type="SAM" id="Phobius"/>
    </source>
</evidence>
<dbReference type="Pfam" id="PF02518">
    <property type="entry name" value="HATPase_c"/>
    <property type="match status" value="1"/>
</dbReference>
<dbReference type="SMART" id="SM00387">
    <property type="entry name" value="HATPase_c"/>
    <property type="match status" value="1"/>
</dbReference>
<dbReference type="InterPro" id="IPR036097">
    <property type="entry name" value="HisK_dim/P_sf"/>
</dbReference>
<gene>
    <name evidence="10" type="ORF">bsdcttw_02260</name>
</gene>
<keyword evidence="4" id="KW-0597">Phosphoprotein</keyword>
<keyword evidence="8" id="KW-0812">Transmembrane</keyword>
<keyword evidence="8" id="KW-1133">Transmembrane helix</keyword>
<feature type="domain" description="Histidine kinase" evidence="9">
    <location>
        <begin position="88"/>
        <end position="297"/>
    </location>
</feature>
<dbReference type="EMBL" id="AP023368">
    <property type="protein sequence ID" value="BCJ97185.1"/>
    <property type="molecule type" value="Genomic_DNA"/>
</dbReference>
<evidence type="ECO:0000256" key="5">
    <source>
        <dbReference type="ARBA" id="ARBA00022679"/>
    </source>
</evidence>
<evidence type="ECO:0000256" key="6">
    <source>
        <dbReference type="ARBA" id="ARBA00022777"/>
    </source>
</evidence>
<dbReference type="PANTHER" id="PTHR45453:SF1">
    <property type="entry name" value="PHOSPHATE REGULON SENSOR PROTEIN PHOR"/>
    <property type="match status" value="1"/>
</dbReference>
<dbReference type="CDD" id="cd00082">
    <property type="entry name" value="HisKA"/>
    <property type="match status" value="1"/>
</dbReference>
<dbReference type="GO" id="GO:0005886">
    <property type="term" value="C:plasma membrane"/>
    <property type="evidence" value="ECO:0007669"/>
    <property type="project" value="TreeGrafter"/>
</dbReference>
<dbReference type="InterPro" id="IPR036890">
    <property type="entry name" value="HATPase_C_sf"/>
</dbReference>
<reference evidence="10 11" key="1">
    <citation type="submission" date="2020-08" db="EMBL/GenBank/DDBJ databases">
        <title>Draft genome sequencing of an Anaerocolumna strain isolated from anoxic soil subjected to BSD treatment.</title>
        <authorList>
            <person name="Uek A."/>
            <person name="Tonouchi A."/>
        </authorList>
    </citation>
    <scope>NUCLEOTIDE SEQUENCE [LARGE SCALE GENOMIC DNA]</scope>
    <source>
        <strain evidence="10 11">CTTW</strain>
    </source>
</reference>
<comment type="subcellular location">
    <subcellularLocation>
        <location evidence="2">Membrane</location>
    </subcellularLocation>
</comment>
<keyword evidence="11" id="KW-1185">Reference proteome</keyword>
<evidence type="ECO:0000313" key="11">
    <source>
        <dbReference type="Proteomes" id="UP000515703"/>
    </source>
</evidence>
<dbReference type="AlphaFoldDB" id="A0A7I8DJM4"/>
<keyword evidence="7" id="KW-0902">Two-component regulatory system</keyword>
<evidence type="ECO:0000313" key="10">
    <source>
        <dbReference type="EMBL" id="BCJ97185.1"/>
    </source>
</evidence>
<dbReference type="SUPFAM" id="SSF47384">
    <property type="entry name" value="Homodimeric domain of signal transducing histidine kinase"/>
    <property type="match status" value="1"/>
</dbReference>
<keyword evidence="5" id="KW-0808">Transferase</keyword>
<protein>
    <recommendedName>
        <fullName evidence="3">histidine kinase</fullName>
        <ecNumber evidence="3">2.7.13.3</ecNumber>
    </recommendedName>
</protein>
<evidence type="ECO:0000256" key="7">
    <source>
        <dbReference type="ARBA" id="ARBA00023012"/>
    </source>
</evidence>
<dbReference type="KEGG" id="acht:bsdcttw_02260"/>
<sequence length="302" mass="34549">MEILVIILVIIIAILTIYILLLGRQFKSINKQLENRLIKHTKQPVSVEFIHRQLEHMVVNINNCLKAEEILRLNGIREEKNFKELIANISHDLRTPLTAIKGYLQLLHKDELLIDQQMKLDVAVKYAGEMEQLISRFFEYSYLLTAENELTLEKINLTNLVTECLAEAVPAFEEQHLLLCYEEPKAIFIRGDKESLLRIIRNLIRNCNQHGKISVEVSLSAVDKQAVLAFCNYIDGNLELDPSRVFERFYTADKARGSQSGLGLSIVKILTERMGGNVSAALEQNKLTLRIKLPLLENGEKE</sequence>
<name>A0A7I8DJM4_9FIRM</name>
<dbReference type="PROSITE" id="PS50109">
    <property type="entry name" value="HIS_KIN"/>
    <property type="match status" value="1"/>
</dbReference>
<reference evidence="10 11" key="2">
    <citation type="submission" date="2020-08" db="EMBL/GenBank/DDBJ databases">
        <authorList>
            <person name="Ueki A."/>
            <person name="Tonouchi A."/>
        </authorList>
    </citation>
    <scope>NUCLEOTIDE SEQUENCE [LARGE SCALE GENOMIC DNA]</scope>
    <source>
        <strain evidence="10 11">CTTW</strain>
    </source>
</reference>
<dbReference type="GO" id="GO:0000155">
    <property type="term" value="F:phosphorelay sensor kinase activity"/>
    <property type="evidence" value="ECO:0007669"/>
    <property type="project" value="InterPro"/>
</dbReference>
<evidence type="ECO:0000256" key="3">
    <source>
        <dbReference type="ARBA" id="ARBA00012438"/>
    </source>
</evidence>
<organism evidence="10 11">
    <name type="scientific">Anaerocolumna chitinilytica</name>
    <dbReference type="NCBI Taxonomy" id="1727145"/>
    <lineage>
        <taxon>Bacteria</taxon>
        <taxon>Bacillati</taxon>
        <taxon>Bacillota</taxon>
        <taxon>Clostridia</taxon>
        <taxon>Lachnospirales</taxon>
        <taxon>Lachnospiraceae</taxon>
        <taxon>Anaerocolumna</taxon>
    </lineage>
</organism>
<dbReference type="SMART" id="SM00388">
    <property type="entry name" value="HisKA"/>
    <property type="match status" value="1"/>
</dbReference>
<dbReference type="RefSeq" id="WP_185257640.1">
    <property type="nucleotide sequence ID" value="NZ_AP023368.1"/>
</dbReference>
<dbReference type="SUPFAM" id="SSF55874">
    <property type="entry name" value="ATPase domain of HSP90 chaperone/DNA topoisomerase II/histidine kinase"/>
    <property type="match status" value="1"/>
</dbReference>
<evidence type="ECO:0000256" key="1">
    <source>
        <dbReference type="ARBA" id="ARBA00000085"/>
    </source>
</evidence>
<keyword evidence="6 10" id="KW-0418">Kinase</keyword>
<dbReference type="EC" id="2.7.13.3" evidence="3"/>
<dbReference type="GO" id="GO:0016036">
    <property type="term" value="P:cellular response to phosphate starvation"/>
    <property type="evidence" value="ECO:0007669"/>
    <property type="project" value="TreeGrafter"/>
</dbReference>
<dbReference type="InterPro" id="IPR003594">
    <property type="entry name" value="HATPase_dom"/>
</dbReference>
<feature type="transmembrane region" description="Helical" evidence="8">
    <location>
        <begin position="6"/>
        <end position="23"/>
    </location>
</feature>
<dbReference type="InterPro" id="IPR008358">
    <property type="entry name" value="Sig_transdc_His_kin/Pase_MprB"/>
</dbReference>
<proteinExistence type="predicted"/>
<dbReference type="GO" id="GO:0004721">
    <property type="term" value="F:phosphoprotein phosphatase activity"/>
    <property type="evidence" value="ECO:0007669"/>
    <property type="project" value="TreeGrafter"/>
</dbReference>
<accession>A0A7I8DJM4</accession>
<dbReference type="Proteomes" id="UP000515703">
    <property type="component" value="Chromosome"/>
</dbReference>
<dbReference type="InterPro" id="IPR003661">
    <property type="entry name" value="HisK_dim/P_dom"/>
</dbReference>
<evidence type="ECO:0000259" key="9">
    <source>
        <dbReference type="PROSITE" id="PS50109"/>
    </source>
</evidence>